<keyword evidence="2" id="KW-1133">Transmembrane helix</keyword>
<keyword evidence="2" id="KW-0472">Membrane</keyword>
<feature type="compositionally biased region" description="Polar residues" evidence="1">
    <location>
        <begin position="318"/>
        <end position="345"/>
    </location>
</feature>
<dbReference type="AlphaFoldDB" id="A0A7S3QZY0"/>
<evidence type="ECO:0000313" key="3">
    <source>
        <dbReference type="EMBL" id="CAE0497935.1"/>
    </source>
</evidence>
<feature type="region of interest" description="Disordered" evidence="1">
    <location>
        <begin position="1"/>
        <end position="25"/>
    </location>
</feature>
<sequence>MPKKGKNQNKNTNKKKGPAPSSLLRNKSHGLSIGEYNIDCINVFSDFECFKGIVLRTSGLFIILAIMIQIRYARNNVPSALVDRLPSYKFYKARYLKSINSHAIVILLAMYKILPFLDSDTEALEYALYSYLDAGVGSNSPFIEKPNQNNFHLYYYGVISRILGLLNSCPSTNHQIFNFPSSVKDASVEDILKLLPFPEISKPSVEEVTNFLRNEMLREDEKPSFEEEALINETGLTALESQLFGDVMSRKIAKTNILSRGSLLPSNAITLDDIKSVLSRIEFAAYELSVKDNPSKLKELTSLAVERLNAHKAAQKEQLASSKSSSTVGSENPNDGIGTASSPSASILLGTAPARKGRPPGSKNKSPKGSPSVSKKSSRASSPSLDAKEPAAKFLTPPLASDSDTQTELQQKKSQSPTLDGTTVPSEQPQQSSSTSQAKSELGKSQTSTQLEVEGGGGVLQESDASTSESLGTDASAKSS</sequence>
<gene>
    <name evidence="3" type="ORF">DTER00134_LOCUS13008</name>
</gene>
<accession>A0A7S3QZY0</accession>
<evidence type="ECO:0000256" key="1">
    <source>
        <dbReference type="SAM" id="MobiDB-lite"/>
    </source>
</evidence>
<protein>
    <submittedName>
        <fullName evidence="3">Uncharacterized protein</fullName>
    </submittedName>
</protein>
<feature type="compositionally biased region" description="Low complexity" evidence="1">
    <location>
        <begin position="359"/>
        <end position="384"/>
    </location>
</feature>
<feature type="compositionally biased region" description="Low complexity" evidence="1">
    <location>
        <begin position="426"/>
        <end position="440"/>
    </location>
</feature>
<organism evidence="3">
    <name type="scientific">Dunaliella tertiolecta</name>
    <name type="common">Green alga</name>
    <dbReference type="NCBI Taxonomy" id="3047"/>
    <lineage>
        <taxon>Eukaryota</taxon>
        <taxon>Viridiplantae</taxon>
        <taxon>Chlorophyta</taxon>
        <taxon>core chlorophytes</taxon>
        <taxon>Chlorophyceae</taxon>
        <taxon>CS clade</taxon>
        <taxon>Chlamydomonadales</taxon>
        <taxon>Dunaliellaceae</taxon>
        <taxon>Dunaliella</taxon>
    </lineage>
</organism>
<evidence type="ECO:0000256" key="2">
    <source>
        <dbReference type="SAM" id="Phobius"/>
    </source>
</evidence>
<reference evidence="3" key="1">
    <citation type="submission" date="2021-01" db="EMBL/GenBank/DDBJ databases">
        <authorList>
            <person name="Corre E."/>
            <person name="Pelletier E."/>
            <person name="Niang G."/>
            <person name="Scheremetjew M."/>
            <person name="Finn R."/>
            <person name="Kale V."/>
            <person name="Holt S."/>
            <person name="Cochrane G."/>
            <person name="Meng A."/>
            <person name="Brown T."/>
            <person name="Cohen L."/>
        </authorList>
    </citation>
    <scope>NUCLEOTIDE SEQUENCE</scope>
    <source>
        <strain evidence="3">CCMP1320</strain>
    </source>
</reference>
<feature type="compositionally biased region" description="Basic residues" evidence="1">
    <location>
        <begin position="1"/>
        <end position="17"/>
    </location>
</feature>
<feature type="compositionally biased region" description="Polar residues" evidence="1">
    <location>
        <begin position="463"/>
        <end position="480"/>
    </location>
</feature>
<feature type="compositionally biased region" description="Polar residues" evidence="1">
    <location>
        <begin position="402"/>
        <end position="425"/>
    </location>
</feature>
<feature type="transmembrane region" description="Helical" evidence="2">
    <location>
        <begin position="53"/>
        <end position="73"/>
    </location>
</feature>
<proteinExistence type="predicted"/>
<keyword evidence="2" id="KW-0812">Transmembrane</keyword>
<dbReference type="EMBL" id="HBIP01021766">
    <property type="protein sequence ID" value="CAE0497935.1"/>
    <property type="molecule type" value="Transcribed_RNA"/>
</dbReference>
<name>A0A7S3QZY0_DUNTE</name>
<feature type="region of interest" description="Disordered" evidence="1">
    <location>
        <begin position="314"/>
        <end position="480"/>
    </location>
</feature>